<dbReference type="InterPro" id="IPR010614">
    <property type="entry name" value="RAD3-like_helicase_DEAD"/>
</dbReference>
<dbReference type="InterPro" id="IPR045028">
    <property type="entry name" value="DinG/Rad3-like"/>
</dbReference>
<feature type="compositionally biased region" description="Basic and acidic residues" evidence="13">
    <location>
        <begin position="93"/>
        <end position="128"/>
    </location>
</feature>
<evidence type="ECO:0000256" key="12">
    <source>
        <dbReference type="ARBA" id="ARBA00023242"/>
    </source>
</evidence>
<evidence type="ECO:0000256" key="9">
    <source>
        <dbReference type="ARBA" id="ARBA00023004"/>
    </source>
</evidence>
<dbReference type="OMA" id="QTHQFRD"/>
<dbReference type="OrthoDB" id="267079at2759"/>
<evidence type="ECO:0000313" key="16">
    <source>
        <dbReference type="Proteomes" id="UP000054558"/>
    </source>
</evidence>
<reference evidence="15 16" key="1">
    <citation type="journal article" date="2014" name="Nat. Commun.">
        <title>Klebsormidium flaccidum genome reveals primary factors for plant terrestrial adaptation.</title>
        <authorList>
            <person name="Hori K."/>
            <person name="Maruyama F."/>
            <person name="Fujisawa T."/>
            <person name="Togashi T."/>
            <person name="Yamamoto N."/>
            <person name="Seo M."/>
            <person name="Sato S."/>
            <person name="Yamada T."/>
            <person name="Mori H."/>
            <person name="Tajima N."/>
            <person name="Moriyama T."/>
            <person name="Ikeuchi M."/>
            <person name="Watanabe M."/>
            <person name="Wada H."/>
            <person name="Kobayashi K."/>
            <person name="Saito M."/>
            <person name="Masuda T."/>
            <person name="Sasaki-Sekimoto Y."/>
            <person name="Mashiguchi K."/>
            <person name="Awai K."/>
            <person name="Shimojima M."/>
            <person name="Masuda S."/>
            <person name="Iwai M."/>
            <person name="Nobusawa T."/>
            <person name="Narise T."/>
            <person name="Kondo S."/>
            <person name="Saito H."/>
            <person name="Sato R."/>
            <person name="Murakawa M."/>
            <person name="Ihara Y."/>
            <person name="Oshima-Yamada Y."/>
            <person name="Ohtaka K."/>
            <person name="Satoh M."/>
            <person name="Sonobe K."/>
            <person name="Ishii M."/>
            <person name="Ohtani R."/>
            <person name="Kanamori-Sato M."/>
            <person name="Honoki R."/>
            <person name="Miyazaki D."/>
            <person name="Mochizuki H."/>
            <person name="Umetsu J."/>
            <person name="Higashi K."/>
            <person name="Shibata D."/>
            <person name="Kamiya Y."/>
            <person name="Sato N."/>
            <person name="Nakamura Y."/>
            <person name="Tabata S."/>
            <person name="Ida S."/>
            <person name="Kurokawa K."/>
            <person name="Ohta H."/>
        </authorList>
    </citation>
    <scope>NUCLEOTIDE SEQUENCE [LARGE SCALE GENOMIC DNA]</scope>
    <source>
        <strain evidence="15 16">NIES-2285</strain>
    </source>
</reference>
<dbReference type="PANTHER" id="PTHR11472">
    <property type="entry name" value="DNA REPAIR DEAD HELICASE RAD3/XP-D SUBFAMILY MEMBER"/>
    <property type="match status" value="1"/>
</dbReference>
<keyword evidence="8" id="KW-0067">ATP-binding</keyword>
<feature type="domain" description="Helicase ATP-binding" evidence="14">
    <location>
        <begin position="29"/>
        <end position="444"/>
    </location>
</feature>
<feature type="compositionally biased region" description="Basic and acidic residues" evidence="13">
    <location>
        <begin position="135"/>
        <end position="146"/>
    </location>
</feature>
<dbReference type="STRING" id="105231.A0A1Y1II53"/>
<comment type="similarity">
    <text evidence="3">Belongs to the DEAD box helicase family. DEAH subfamily. DDX11/CHL1 sub-subfamily.</text>
</comment>
<protein>
    <submittedName>
        <fullName evidence="15">Helicase</fullName>
    </submittedName>
</protein>
<feature type="compositionally biased region" description="Acidic residues" evidence="13">
    <location>
        <begin position="164"/>
        <end position="176"/>
    </location>
</feature>
<dbReference type="GO" id="GO:0003677">
    <property type="term" value="F:DNA binding"/>
    <property type="evidence" value="ECO:0007669"/>
    <property type="project" value="InterPro"/>
</dbReference>
<dbReference type="SMART" id="SM00491">
    <property type="entry name" value="HELICc2"/>
    <property type="match status" value="1"/>
</dbReference>
<accession>A0A1Y1II53</accession>
<dbReference type="InterPro" id="IPR006554">
    <property type="entry name" value="Helicase-like_DEXD_c2"/>
</dbReference>
<dbReference type="AlphaFoldDB" id="A0A1Y1II53"/>
<evidence type="ECO:0000256" key="11">
    <source>
        <dbReference type="ARBA" id="ARBA00023235"/>
    </source>
</evidence>
<dbReference type="PANTHER" id="PTHR11472:SF41">
    <property type="entry name" value="ATP-DEPENDENT DNA HELICASE DDX11-RELATED"/>
    <property type="match status" value="1"/>
</dbReference>
<dbReference type="CDD" id="cd18788">
    <property type="entry name" value="SF2_C_XPD"/>
    <property type="match status" value="1"/>
</dbReference>
<dbReference type="GO" id="GO:0006974">
    <property type="term" value="P:DNA damage response"/>
    <property type="evidence" value="ECO:0007669"/>
    <property type="project" value="UniProtKB-ARBA"/>
</dbReference>
<dbReference type="GO" id="GO:0005634">
    <property type="term" value="C:nucleus"/>
    <property type="evidence" value="ECO:0000318"/>
    <property type="project" value="GO_Central"/>
</dbReference>
<dbReference type="SUPFAM" id="SSF52540">
    <property type="entry name" value="P-loop containing nucleoside triphosphate hydrolases"/>
    <property type="match status" value="1"/>
</dbReference>
<evidence type="ECO:0000256" key="6">
    <source>
        <dbReference type="ARBA" id="ARBA00022801"/>
    </source>
</evidence>
<feature type="compositionally biased region" description="Acidic residues" evidence="13">
    <location>
        <begin position="196"/>
        <end position="206"/>
    </location>
</feature>
<dbReference type="GO" id="GO:0034085">
    <property type="term" value="P:establishment of sister chromatid cohesion"/>
    <property type="evidence" value="ECO:0000318"/>
    <property type="project" value="GO_Central"/>
</dbReference>
<dbReference type="Proteomes" id="UP000054558">
    <property type="component" value="Unassembled WGS sequence"/>
</dbReference>
<evidence type="ECO:0000256" key="8">
    <source>
        <dbReference type="ARBA" id="ARBA00022840"/>
    </source>
</evidence>
<dbReference type="InterPro" id="IPR013020">
    <property type="entry name" value="Rad3/Chl1-like"/>
</dbReference>
<dbReference type="GO" id="GO:0006139">
    <property type="term" value="P:nucleobase-containing compound metabolic process"/>
    <property type="evidence" value="ECO:0007669"/>
    <property type="project" value="InterPro"/>
</dbReference>
<keyword evidence="12" id="KW-0539">Nucleus</keyword>
<gene>
    <name evidence="15" type="ORF">KFL_004240080</name>
</gene>
<dbReference type="InterPro" id="IPR006555">
    <property type="entry name" value="ATP-dep_Helicase_C"/>
</dbReference>
<dbReference type="EMBL" id="DF237373">
    <property type="protein sequence ID" value="GAQ88396.1"/>
    <property type="molecule type" value="Genomic_DNA"/>
</dbReference>
<keyword evidence="4" id="KW-0479">Metal-binding</keyword>
<keyword evidence="11" id="KW-0413">Isomerase</keyword>
<evidence type="ECO:0000313" key="15">
    <source>
        <dbReference type="EMBL" id="GAQ88396.1"/>
    </source>
</evidence>
<name>A0A1Y1II53_KLENI</name>
<dbReference type="GO" id="GO:0016818">
    <property type="term" value="F:hydrolase activity, acting on acid anhydrides, in phosphorus-containing anhydrides"/>
    <property type="evidence" value="ECO:0007669"/>
    <property type="project" value="InterPro"/>
</dbReference>
<proteinExistence type="inferred from homology"/>
<evidence type="ECO:0000256" key="5">
    <source>
        <dbReference type="ARBA" id="ARBA00022741"/>
    </source>
</evidence>
<keyword evidence="16" id="KW-1185">Reference proteome</keyword>
<feature type="region of interest" description="Disordered" evidence="13">
    <location>
        <begin position="93"/>
        <end position="209"/>
    </location>
</feature>
<evidence type="ECO:0000259" key="14">
    <source>
        <dbReference type="PROSITE" id="PS51193"/>
    </source>
</evidence>
<comment type="subcellular location">
    <subcellularLocation>
        <location evidence="2">Nucleus</location>
    </subcellularLocation>
</comment>
<keyword evidence="7 15" id="KW-0347">Helicase</keyword>
<dbReference type="GO" id="GO:0005524">
    <property type="term" value="F:ATP binding"/>
    <property type="evidence" value="ECO:0007669"/>
    <property type="project" value="UniProtKB-KW"/>
</dbReference>
<evidence type="ECO:0000256" key="2">
    <source>
        <dbReference type="ARBA" id="ARBA00004123"/>
    </source>
</evidence>
<keyword evidence="10" id="KW-0411">Iron-sulfur</keyword>
<dbReference type="Gene3D" id="3.40.50.300">
    <property type="entry name" value="P-loop containing nucleotide triphosphate hydrolases"/>
    <property type="match status" value="3"/>
</dbReference>
<dbReference type="InterPro" id="IPR027417">
    <property type="entry name" value="P-loop_NTPase"/>
</dbReference>
<dbReference type="GO" id="GO:0051536">
    <property type="term" value="F:iron-sulfur cluster binding"/>
    <property type="evidence" value="ECO:0007669"/>
    <property type="project" value="UniProtKB-KW"/>
</dbReference>
<evidence type="ECO:0000256" key="7">
    <source>
        <dbReference type="ARBA" id="ARBA00022806"/>
    </source>
</evidence>
<dbReference type="GO" id="GO:0003678">
    <property type="term" value="F:DNA helicase activity"/>
    <property type="evidence" value="ECO:0000318"/>
    <property type="project" value="GO_Central"/>
</dbReference>
<dbReference type="Pfam" id="PF06733">
    <property type="entry name" value="DEAD_2"/>
    <property type="match status" value="1"/>
</dbReference>
<dbReference type="NCBIfam" id="TIGR00604">
    <property type="entry name" value="rad3"/>
    <property type="match status" value="1"/>
</dbReference>
<evidence type="ECO:0000256" key="4">
    <source>
        <dbReference type="ARBA" id="ARBA00022723"/>
    </source>
</evidence>
<organism evidence="15 16">
    <name type="scientific">Klebsormidium nitens</name>
    <name type="common">Green alga</name>
    <name type="synonym">Ulothrix nitens</name>
    <dbReference type="NCBI Taxonomy" id="105231"/>
    <lineage>
        <taxon>Eukaryota</taxon>
        <taxon>Viridiplantae</taxon>
        <taxon>Streptophyta</taxon>
        <taxon>Klebsormidiophyceae</taxon>
        <taxon>Klebsormidiales</taxon>
        <taxon>Klebsormidiaceae</taxon>
        <taxon>Klebsormidium</taxon>
    </lineage>
</organism>
<dbReference type="InterPro" id="IPR002464">
    <property type="entry name" value="DNA/RNA_helicase_DEAH_CS"/>
</dbReference>
<sequence>MGPTEKVSEIADGMRITETGVTPPLSVHRTHFPAFPFKPYGIQKDFMGAIYKTLDLNGIGIFESPTGTGKTLSLICSSLQWLQDQQLKVEEEKAKQDALDDKSTEPDWMKDFGTKKDEINKKQKDERKEKRRARLAKEAARLKAETQKAAGCGTKSEMEGSIGDSDDAFVLDEWESDTEKAPGSARKRKKGVTVDSSDESESDEETETKTKVYFCSRTHSQLSQFIGELKRTSFTQSELQTTSIASRKNLCINEAVLRLGSTTRINERCLELQKDKAKSSSAKLAQTALGGKSKASKGGCPYLAQPKLQRSFKDHVLEFEPLDIEDLARLGRRIGTCPYYGARKVLPTADLVALPYQSILHKPTRESLGISLKDSVVIVDEAHNLVDAVTAIHSSLITGQQLVTVHGQLLGYLTRFADRLAPGNRRYIQTLLTLTAAFLRRLRLAKDGTLITSSSTSAATSPAASATGEVSTLNDFLFSLAIDNVNLFRLERYVRESNAVHKISGYGERQLQQDPLETTEAASAHSSAIGSFQAAAAFIVALTSTDSDGRVIVTSARSGGQPHEATLKFVMLNAAKHFQPIVNDARAIVLAGGTLQPTSELRERLFPQVPDVRLRFFSCGHIVPRESVLPIALRQGPTGRLFDFRFESRGAPAMIEELGRLLSNLCTVVPGGLVCFFPSFAYADHVAKSWEAAGILASIRAKKAVFTEPRTAAEVESTLDRYRACIVGSAGMSSAFSAGTGSGGSGKLGKKGGAVLLSVVGGKMSEGINFSDDMGRCVVMVGLPYPSKTDPELQERMQYLERGLDLTQLGLSPSADGLGPETPGGERVGAAVTVRKGRGHEYYENLCMKAVNQSIGRAIRHAGDYASIILVDHRYAPAAGTQPVSGPAKKLPGWIQDSLVTAGTFGEAYKKLHQFFKARELQA</sequence>
<evidence type="ECO:0000256" key="1">
    <source>
        <dbReference type="ARBA" id="ARBA00001966"/>
    </source>
</evidence>
<dbReference type="PROSITE" id="PS51193">
    <property type="entry name" value="HELICASE_ATP_BIND_2"/>
    <property type="match status" value="1"/>
</dbReference>
<keyword evidence="5" id="KW-0547">Nucleotide-binding</keyword>
<dbReference type="GO" id="GO:0046872">
    <property type="term" value="F:metal ion binding"/>
    <property type="evidence" value="ECO:0007669"/>
    <property type="project" value="UniProtKB-KW"/>
</dbReference>
<keyword evidence="9" id="KW-0408">Iron</keyword>
<dbReference type="InterPro" id="IPR014013">
    <property type="entry name" value="Helic_SF1/SF2_ATP-bd_DinG/Rad3"/>
</dbReference>
<comment type="cofactor">
    <cofactor evidence="1">
        <name>[4Fe-4S] cluster</name>
        <dbReference type="ChEBI" id="CHEBI:49883"/>
    </cofactor>
</comment>
<evidence type="ECO:0000256" key="13">
    <source>
        <dbReference type="SAM" id="MobiDB-lite"/>
    </source>
</evidence>
<evidence type="ECO:0000256" key="3">
    <source>
        <dbReference type="ARBA" id="ARBA00008435"/>
    </source>
</evidence>
<dbReference type="Pfam" id="PF13307">
    <property type="entry name" value="Helicase_C_2"/>
    <property type="match status" value="1"/>
</dbReference>
<dbReference type="PROSITE" id="PS00690">
    <property type="entry name" value="DEAH_ATP_HELICASE"/>
    <property type="match status" value="1"/>
</dbReference>
<evidence type="ECO:0000256" key="10">
    <source>
        <dbReference type="ARBA" id="ARBA00023014"/>
    </source>
</evidence>
<dbReference type="SMART" id="SM00488">
    <property type="entry name" value="DEXDc2"/>
    <property type="match status" value="1"/>
</dbReference>
<keyword evidence="6" id="KW-0378">Hydrolase</keyword>